<proteinExistence type="predicted"/>
<evidence type="ECO:0000313" key="2">
    <source>
        <dbReference type="Proteomes" id="UP000238296"/>
    </source>
</evidence>
<dbReference type="AlphaFoldDB" id="A0A2S8BGA8"/>
<protein>
    <submittedName>
        <fullName evidence="1">Uncharacterized protein</fullName>
    </submittedName>
</protein>
<reference evidence="1 2" key="1">
    <citation type="journal article" date="2017" name="Int. J. Syst. Evol. Microbiol.">
        <title>Mycobacterium talmoniae sp. nov., a slowly growing mycobacterium isolated from human respiratory samples.</title>
        <authorList>
            <person name="Davidson R.M."/>
            <person name="DeGroote M.A."/>
            <person name="Marola J.L."/>
            <person name="Buss S."/>
            <person name="Jones V."/>
            <person name="McNeil M.R."/>
            <person name="Freifeld A.G."/>
            <person name="Elaine Epperson L."/>
            <person name="Hasan N.A."/>
            <person name="Jackson M."/>
            <person name="Iwen P.C."/>
            <person name="Salfinger M."/>
            <person name="Strong M."/>
        </authorList>
    </citation>
    <scope>NUCLEOTIDE SEQUENCE [LARGE SCALE GENOMIC DNA]</scope>
    <source>
        <strain evidence="1 2">ATCC BAA-2683</strain>
    </source>
</reference>
<sequence length="79" mass="8970">MIDMKPDADLDRVAEIAYGITEKLRDDPTRLYGELVGLWQQHPAKAAQLTMTLAAWFDPDTPLSVLWDRVESISRERAA</sequence>
<dbReference type="EMBL" id="PPEA01000601">
    <property type="protein sequence ID" value="PQM45702.1"/>
    <property type="molecule type" value="Genomic_DNA"/>
</dbReference>
<dbReference type="Proteomes" id="UP000238296">
    <property type="component" value="Unassembled WGS sequence"/>
</dbReference>
<accession>A0A2S8BGA8</accession>
<organism evidence="1 2">
    <name type="scientific">Mycobacterium talmoniae</name>
    <dbReference type="NCBI Taxonomy" id="1858794"/>
    <lineage>
        <taxon>Bacteria</taxon>
        <taxon>Bacillati</taxon>
        <taxon>Actinomycetota</taxon>
        <taxon>Actinomycetes</taxon>
        <taxon>Mycobacteriales</taxon>
        <taxon>Mycobacteriaceae</taxon>
        <taxon>Mycobacterium</taxon>
    </lineage>
</organism>
<gene>
    <name evidence="1" type="ORF">C1Y40_04146</name>
</gene>
<evidence type="ECO:0000313" key="1">
    <source>
        <dbReference type="EMBL" id="PQM45702.1"/>
    </source>
</evidence>
<comment type="caution">
    <text evidence="1">The sequence shown here is derived from an EMBL/GenBank/DDBJ whole genome shotgun (WGS) entry which is preliminary data.</text>
</comment>
<name>A0A2S8BGA8_9MYCO</name>